<organism evidence="2 3">
    <name type="scientific">Solirubrobacter deserti</name>
    <dbReference type="NCBI Taxonomy" id="2282478"/>
    <lineage>
        <taxon>Bacteria</taxon>
        <taxon>Bacillati</taxon>
        <taxon>Actinomycetota</taxon>
        <taxon>Thermoleophilia</taxon>
        <taxon>Solirubrobacterales</taxon>
        <taxon>Solirubrobacteraceae</taxon>
        <taxon>Solirubrobacter</taxon>
    </lineage>
</organism>
<comment type="caution">
    <text evidence="2">The sequence shown here is derived from an EMBL/GenBank/DDBJ whole genome shotgun (WGS) entry which is preliminary data.</text>
</comment>
<evidence type="ECO:0000313" key="2">
    <source>
        <dbReference type="EMBL" id="MDA0138704.1"/>
    </source>
</evidence>
<name>A0ABT4RJF5_9ACTN</name>
<evidence type="ECO:0000313" key="3">
    <source>
        <dbReference type="Proteomes" id="UP001147700"/>
    </source>
</evidence>
<feature type="signal peptide" evidence="1">
    <location>
        <begin position="1"/>
        <end position="24"/>
    </location>
</feature>
<feature type="chain" id="PRO_5046154420" evidence="1">
    <location>
        <begin position="25"/>
        <end position="164"/>
    </location>
</feature>
<dbReference type="EMBL" id="JAPCID010000018">
    <property type="protein sequence ID" value="MDA0138704.1"/>
    <property type="molecule type" value="Genomic_DNA"/>
</dbReference>
<keyword evidence="3" id="KW-1185">Reference proteome</keyword>
<keyword evidence="1" id="KW-0732">Signal</keyword>
<sequence length="164" mass="16276">MHRKILGGVAATAAALAIAAPAHAQEVIPPAQPSTPTPSVSPAQPAAPAATIGFGSHCSVARSRHGYTYAVCSVQAANVPAGQTATLSYSSNLRAFKPRTNGTWSGTTGTISLSNDSVSGSPSNVTTNVKLAFKGKTVAQVRKELVIAATGSSGAGIVQPIAGG</sequence>
<reference evidence="2" key="1">
    <citation type="submission" date="2022-10" db="EMBL/GenBank/DDBJ databases">
        <title>The WGS of Solirubrobacter sp. CPCC 204708.</title>
        <authorList>
            <person name="Jiang Z."/>
        </authorList>
    </citation>
    <scope>NUCLEOTIDE SEQUENCE</scope>
    <source>
        <strain evidence="2">CPCC 204708</strain>
    </source>
</reference>
<gene>
    <name evidence="2" type="ORF">OJ962_14465</name>
</gene>
<accession>A0ABT4RJF5</accession>
<dbReference type="Proteomes" id="UP001147700">
    <property type="component" value="Unassembled WGS sequence"/>
</dbReference>
<dbReference type="RefSeq" id="WP_202957435.1">
    <property type="nucleotide sequence ID" value="NZ_JAPCID010000018.1"/>
</dbReference>
<evidence type="ECO:0000256" key="1">
    <source>
        <dbReference type="SAM" id="SignalP"/>
    </source>
</evidence>
<proteinExistence type="predicted"/>
<protein>
    <submittedName>
        <fullName evidence="2">Uncharacterized protein</fullName>
    </submittedName>
</protein>